<dbReference type="SUPFAM" id="SSF56935">
    <property type="entry name" value="Porins"/>
    <property type="match status" value="1"/>
</dbReference>
<dbReference type="SUPFAM" id="SSF48452">
    <property type="entry name" value="TPR-like"/>
    <property type="match status" value="1"/>
</dbReference>
<evidence type="ECO:0000313" key="3">
    <source>
        <dbReference type="Proteomes" id="UP000316292"/>
    </source>
</evidence>
<gene>
    <name evidence="2" type="ORF">E6K71_00845</name>
</gene>
<sequence length="680" mass="74675">MLGTPRAVPYWMTRTGRGRSRSRGPPGSGSSPGPRRSPHSASIRSAPRTRSSRARSPRPPCSSWAPRERRKLQSPKRFRSRVQRRGRMCGRNGNCRSFRSGSRGPRCSSGTRSREWMPVINEARRISTPRAGRARAVPACAGGRVSRFLVGALATALFACAGSSTAGFTPPASAQEMSPGSEEALRTARAASDRKDFDAAAAILRPALRDDPENKDMLSLLARVLAWSRHFDESIQTYRKLLARYPDDAFERAGYARALAWSGRSEAAIPEFRRAIQQDSTDLETRIGYARALSWDGDLAGASREFLRVLDADRGNGDAWLGLATVARWRDAPTASDAFAERAAAHGADSQGLAEERGAVRLALRPQSGTGWTRSRERQITSDSTAFQLETAGEFLDGRATLARSVGVDMRASRLHHWEKTDGPPSSLNLNYDLNSTGVSGDLTFRRRYPVQFQGGLAYRRFEARNPAVLFPLGRDDDFFGYHSRLWGYLGRFTPSAGVRRDFIAIKTTDALSGLPVLVPGGGTTADLGLRWDASGRVNASGSFAKTFYTDDNERTSVAGVAAYRLLGRVPRLTLDYGLTWADWSKPSASYFTPLESVRHAAGITMTGYSERASLDYGARYEFSFMQSANFSDIAANVWSANVGGTLLKWMIPLGVEGYYSVDNHSYRTWGLTLSGSVRW</sequence>
<dbReference type="Gene3D" id="1.25.40.10">
    <property type="entry name" value="Tetratricopeptide repeat domain"/>
    <property type="match status" value="1"/>
</dbReference>
<dbReference type="InterPro" id="IPR011990">
    <property type="entry name" value="TPR-like_helical_dom_sf"/>
</dbReference>
<proteinExistence type="predicted"/>
<name>A0A538SIA2_UNCEI</name>
<feature type="region of interest" description="Disordered" evidence="1">
    <location>
        <begin position="1"/>
        <end position="112"/>
    </location>
</feature>
<dbReference type="Proteomes" id="UP000316292">
    <property type="component" value="Unassembled WGS sequence"/>
</dbReference>
<dbReference type="AlphaFoldDB" id="A0A538SIA2"/>
<accession>A0A538SIA2</accession>
<evidence type="ECO:0000256" key="1">
    <source>
        <dbReference type="SAM" id="MobiDB-lite"/>
    </source>
</evidence>
<feature type="compositionally biased region" description="Low complexity" evidence="1">
    <location>
        <begin position="89"/>
        <end position="111"/>
    </location>
</feature>
<feature type="compositionally biased region" description="Basic residues" evidence="1">
    <location>
        <begin position="68"/>
        <end position="88"/>
    </location>
</feature>
<dbReference type="EMBL" id="VBOR01000021">
    <property type="protein sequence ID" value="TMQ51100.1"/>
    <property type="molecule type" value="Genomic_DNA"/>
</dbReference>
<protein>
    <submittedName>
        <fullName evidence="2">Tetratricopeptide repeat protein</fullName>
    </submittedName>
</protein>
<comment type="caution">
    <text evidence="2">The sequence shown here is derived from an EMBL/GenBank/DDBJ whole genome shotgun (WGS) entry which is preliminary data.</text>
</comment>
<evidence type="ECO:0000313" key="2">
    <source>
        <dbReference type="EMBL" id="TMQ51100.1"/>
    </source>
</evidence>
<organism evidence="2 3">
    <name type="scientific">Eiseniibacteriota bacterium</name>
    <dbReference type="NCBI Taxonomy" id="2212470"/>
    <lineage>
        <taxon>Bacteria</taxon>
        <taxon>Candidatus Eiseniibacteriota</taxon>
    </lineage>
</organism>
<dbReference type="Pfam" id="PF14559">
    <property type="entry name" value="TPR_19"/>
    <property type="match status" value="2"/>
</dbReference>
<reference evidence="2 3" key="1">
    <citation type="journal article" date="2019" name="Nat. Microbiol.">
        <title>Mediterranean grassland soil C-N compound turnover is dependent on rainfall and depth, and is mediated by genomically divergent microorganisms.</title>
        <authorList>
            <person name="Diamond S."/>
            <person name="Andeer P.F."/>
            <person name="Li Z."/>
            <person name="Crits-Christoph A."/>
            <person name="Burstein D."/>
            <person name="Anantharaman K."/>
            <person name="Lane K.R."/>
            <person name="Thomas B.C."/>
            <person name="Pan C."/>
            <person name="Northen T.R."/>
            <person name="Banfield J.F."/>
        </authorList>
    </citation>
    <scope>NUCLEOTIDE SEQUENCE [LARGE SCALE GENOMIC DNA]</scope>
    <source>
        <strain evidence="2">WS_1</strain>
    </source>
</reference>
<feature type="compositionally biased region" description="Low complexity" evidence="1">
    <location>
        <begin position="23"/>
        <end position="49"/>
    </location>
</feature>